<dbReference type="RefSeq" id="WP_307390853.1">
    <property type="nucleotide sequence ID" value="NZ_BAAADK010000018.1"/>
</dbReference>
<protein>
    <submittedName>
        <fullName evidence="2">Sporulation protein (Polysaccharide deacetylase family)</fullName>
    </submittedName>
</protein>
<proteinExistence type="predicted"/>
<evidence type="ECO:0000313" key="3">
    <source>
        <dbReference type="Proteomes" id="UP001235840"/>
    </source>
</evidence>
<evidence type="ECO:0000313" key="2">
    <source>
        <dbReference type="EMBL" id="MDQ0164764.1"/>
    </source>
</evidence>
<reference evidence="2 3" key="1">
    <citation type="submission" date="2023-07" db="EMBL/GenBank/DDBJ databases">
        <title>Genomic Encyclopedia of Type Strains, Phase IV (KMG-IV): sequencing the most valuable type-strain genomes for metagenomic binning, comparative biology and taxonomic classification.</title>
        <authorList>
            <person name="Goeker M."/>
        </authorList>
    </citation>
    <scope>NUCLEOTIDE SEQUENCE [LARGE SCALE GENOMIC DNA]</scope>
    <source>
        <strain evidence="2 3">DSM 12751</strain>
    </source>
</reference>
<name>A0ABT9VV55_9BACI</name>
<organism evidence="2 3">
    <name type="scientific">Caldalkalibacillus horti</name>
    <dbReference type="NCBI Taxonomy" id="77523"/>
    <lineage>
        <taxon>Bacteria</taxon>
        <taxon>Bacillati</taxon>
        <taxon>Bacillota</taxon>
        <taxon>Bacilli</taxon>
        <taxon>Bacillales</taxon>
        <taxon>Bacillaceae</taxon>
        <taxon>Caldalkalibacillus</taxon>
    </lineage>
</organism>
<feature type="domain" description="NodB homology" evidence="1">
    <location>
        <begin position="133"/>
        <end position="308"/>
    </location>
</feature>
<accession>A0ABT9VV55</accession>
<evidence type="ECO:0000259" key="1">
    <source>
        <dbReference type="PROSITE" id="PS51677"/>
    </source>
</evidence>
<dbReference type="PANTHER" id="PTHR10587">
    <property type="entry name" value="GLYCOSYL TRANSFERASE-RELATED"/>
    <property type="match status" value="1"/>
</dbReference>
<dbReference type="EMBL" id="JAUSTY010000002">
    <property type="protein sequence ID" value="MDQ0164764.1"/>
    <property type="molecule type" value="Genomic_DNA"/>
</dbReference>
<dbReference type="Pfam" id="PF01522">
    <property type="entry name" value="Polysacc_deac_1"/>
    <property type="match status" value="1"/>
</dbReference>
<comment type="caution">
    <text evidence="2">The sequence shown here is derived from an EMBL/GenBank/DDBJ whole genome shotgun (WGS) entry which is preliminary data.</text>
</comment>
<dbReference type="Gene3D" id="3.20.20.370">
    <property type="entry name" value="Glycoside hydrolase/deacetylase"/>
    <property type="match status" value="1"/>
</dbReference>
<dbReference type="SUPFAM" id="SSF88713">
    <property type="entry name" value="Glycoside hydrolase/deacetylase"/>
    <property type="match status" value="1"/>
</dbReference>
<dbReference type="InterPro" id="IPR002509">
    <property type="entry name" value="NODB_dom"/>
</dbReference>
<sequence>MKTHGFKLALLGCGILSFVALLILVNRTPIDSYVNTIKMMNVPIIQADDDIYRQIEDLAEQINQAPVNAKLDRVWKAIPSYNGVQVNIEKSYQIATQLGKVQLDTLMYDEIEAEISLEEIEPAPIYRGNPKKPMISLMVNVAWGTEYVHKMLDIFDQYQIKVTFFLDGKWLTENKNVAELMLERGHELGNHAYSHPDLKKVSAERIKEELLKTNKLIEELGVKSYLFAPPSGSFDNRAVKIADQYKMKTILWTLDTVDWRKPSPETIIQRIVPKLENGSLILMHPTEPTVEALPTIIEGAMNKELMLGTVSELISPERSLSLIHLK</sequence>
<dbReference type="InterPro" id="IPR011330">
    <property type="entry name" value="Glyco_hydro/deAcase_b/a-brl"/>
</dbReference>
<dbReference type="PROSITE" id="PS51677">
    <property type="entry name" value="NODB"/>
    <property type="match status" value="1"/>
</dbReference>
<dbReference type="CDD" id="cd10950">
    <property type="entry name" value="CE4_BsYlxY_like"/>
    <property type="match status" value="1"/>
</dbReference>
<keyword evidence="3" id="KW-1185">Reference proteome</keyword>
<dbReference type="PANTHER" id="PTHR10587:SF80">
    <property type="entry name" value="CHITOOLIGOSACCHARIDE DEACETYLASE"/>
    <property type="match status" value="1"/>
</dbReference>
<gene>
    <name evidence="2" type="ORF">J2S11_000664</name>
</gene>
<dbReference type="Proteomes" id="UP001235840">
    <property type="component" value="Unassembled WGS sequence"/>
</dbReference>
<dbReference type="InterPro" id="IPR050248">
    <property type="entry name" value="Polysacc_deacetylase_ArnD"/>
</dbReference>